<dbReference type="EMBL" id="CP075896">
    <property type="protein sequence ID" value="QWB23812.1"/>
    <property type="molecule type" value="Genomic_DNA"/>
</dbReference>
<reference evidence="2" key="1">
    <citation type="submission" date="2021-05" db="EMBL/GenBank/DDBJ databases">
        <title>Direct Submission.</title>
        <authorList>
            <person name="Li K."/>
            <person name="Gao J."/>
        </authorList>
    </citation>
    <scope>NUCLEOTIDE SEQUENCE [LARGE SCALE GENOMIC DNA]</scope>
    <source>
        <strain evidence="2">MG62</strain>
    </source>
</reference>
<accession>A0ABX8FRQ1</accession>
<organism evidence="1 2">
    <name type="scientific">Streptomyces koelreuteriae</name>
    <dbReference type="NCBI Taxonomy" id="2838015"/>
    <lineage>
        <taxon>Bacteria</taxon>
        <taxon>Bacillati</taxon>
        <taxon>Actinomycetota</taxon>
        <taxon>Actinomycetes</taxon>
        <taxon>Kitasatosporales</taxon>
        <taxon>Streptomycetaceae</taxon>
        <taxon>Streptomyces</taxon>
    </lineage>
</organism>
<sequence length="198" mass="23114">MILFESEADPTEWFPLPLHWTDNERDQDEMVKWSVICTEIVHQRHKRWWRRPKRLAIADHFLQLAEAHPIPNVPAHQAFVYSGDPGRVPQPFYALTAQSEGKDQDTELHIMVQAAGDHPVRRPDVSDFRSDRLGRGLRCLRYFGDNGEYGSLNYGWWSEEHEVYATVRTVSTELDWLTANLGIFDDFARSIWLNPNPE</sequence>
<proteinExistence type="predicted"/>
<dbReference type="Proteomes" id="UP000679629">
    <property type="component" value="Chromosome"/>
</dbReference>
<gene>
    <name evidence="1" type="ORF">KJK29_15085</name>
</gene>
<evidence type="ECO:0000313" key="1">
    <source>
        <dbReference type="EMBL" id="QWB23812.1"/>
    </source>
</evidence>
<evidence type="ECO:0000313" key="2">
    <source>
        <dbReference type="Proteomes" id="UP000679629"/>
    </source>
</evidence>
<keyword evidence="2" id="KW-1185">Reference proteome</keyword>
<name>A0ABX8FRQ1_9ACTN</name>
<dbReference type="RefSeq" id="WP_215119658.1">
    <property type="nucleotide sequence ID" value="NZ_CP075896.1"/>
</dbReference>
<protein>
    <submittedName>
        <fullName evidence="1">Uncharacterized protein</fullName>
    </submittedName>
</protein>